<dbReference type="AlphaFoldDB" id="A0A1H9YPK9"/>
<comment type="cofactor">
    <cofactor evidence="6">
        <name>Mg(2+)</name>
        <dbReference type="ChEBI" id="CHEBI:18420"/>
    </cofactor>
    <text evidence="6">Binds 1 Mg(2+) ion per trimer.</text>
</comment>
<dbReference type="PANTHER" id="PTHR34382">
    <property type="entry name" value="PTS SYSTEM N,N'-DIACETYLCHITOBIOSE-SPECIFIC EIIA COMPONENT"/>
    <property type="match status" value="1"/>
</dbReference>
<feature type="active site" description="Tele-phosphohistidine intermediate" evidence="5">
    <location>
        <position position="76"/>
    </location>
</feature>
<gene>
    <name evidence="8" type="ORF">SAMN03080614_100456</name>
</gene>
<keyword evidence="6" id="KW-0460">Magnesium</keyword>
<feature type="modified residue" description="Phosphohistidine; by HPr" evidence="7">
    <location>
        <position position="76"/>
    </location>
</feature>
<dbReference type="EMBL" id="FOIF01000004">
    <property type="protein sequence ID" value="SES71063.1"/>
    <property type="molecule type" value="Genomic_DNA"/>
</dbReference>
<dbReference type="SUPFAM" id="SSF46973">
    <property type="entry name" value="Enzyme IIa from lactose specific PTS, IIa-lac"/>
    <property type="match status" value="1"/>
</dbReference>
<keyword evidence="4" id="KW-0598">Phosphotransferase system</keyword>
<evidence type="ECO:0000256" key="4">
    <source>
        <dbReference type="ARBA" id="ARBA00022683"/>
    </source>
</evidence>
<dbReference type="Pfam" id="PF02255">
    <property type="entry name" value="PTS_IIA"/>
    <property type="match status" value="1"/>
</dbReference>
<dbReference type="InterPro" id="IPR003188">
    <property type="entry name" value="PTS_IIA_lac/cel"/>
</dbReference>
<dbReference type="PANTHER" id="PTHR34382:SF7">
    <property type="entry name" value="PTS SYSTEM N,N'-DIACETYLCHITOBIOSE-SPECIFIC EIIA COMPONENT"/>
    <property type="match status" value="1"/>
</dbReference>
<organism evidence="8 9">
    <name type="scientific">Anaerobranca gottschalkii DSM 13577</name>
    <dbReference type="NCBI Taxonomy" id="1120990"/>
    <lineage>
        <taxon>Bacteria</taxon>
        <taxon>Bacillati</taxon>
        <taxon>Bacillota</taxon>
        <taxon>Clostridia</taxon>
        <taxon>Eubacteriales</taxon>
        <taxon>Proteinivoracaceae</taxon>
        <taxon>Anaerobranca</taxon>
    </lineage>
</organism>
<dbReference type="PIRSF" id="PIRSF000699">
    <property type="entry name" value="PTS_IILac_III"/>
    <property type="match status" value="1"/>
</dbReference>
<keyword evidence="3" id="KW-0808">Transferase</keyword>
<dbReference type="Gene3D" id="1.20.58.80">
    <property type="entry name" value="Phosphotransferase system, lactose/cellobiose-type IIA subunit"/>
    <property type="match status" value="1"/>
</dbReference>
<name>A0A1H9YPK9_9FIRM</name>
<protein>
    <submittedName>
        <fullName evidence="8">PTS system, cellobiose-specific IIA component</fullName>
    </submittedName>
</protein>
<keyword evidence="1" id="KW-0813">Transport</keyword>
<dbReference type="Proteomes" id="UP000243819">
    <property type="component" value="Unassembled WGS sequence"/>
</dbReference>
<dbReference type="CDD" id="cd00215">
    <property type="entry name" value="PTS_IIA_lac"/>
    <property type="match status" value="1"/>
</dbReference>
<proteinExistence type="predicted"/>
<evidence type="ECO:0000256" key="6">
    <source>
        <dbReference type="PIRSR" id="PIRSR000699-2"/>
    </source>
</evidence>
<evidence type="ECO:0000256" key="3">
    <source>
        <dbReference type="ARBA" id="ARBA00022679"/>
    </source>
</evidence>
<dbReference type="InterPro" id="IPR036542">
    <property type="entry name" value="PTS_IIA_lac/cel_sf"/>
</dbReference>
<dbReference type="GO" id="GO:0016740">
    <property type="term" value="F:transferase activity"/>
    <property type="evidence" value="ECO:0007669"/>
    <property type="project" value="UniProtKB-KW"/>
</dbReference>
<sequence length="105" mass="11815">MMSIEQVAMEIILHSGNARSEAFNALRLAKEGKLEDSAVAIKKASEEILKAHKVQTNLIQEEAKGNKTEINLLLIHAQDHLMTSILAKDLIEEMLDLYKDKNLNF</sequence>
<evidence type="ECO:0000256" key="2">
    <source>
        <dbReference type="ARBA" id="ARBA00022597"/>
    </source>
</evidence>
<accession>A0A1H9YPK9</accession>
<dbReference type="GO" id="GO:0009401">
    <property type="term" value="P:phosphoenolpyruvate-dependent sugar phosphotransferase system"/>
    <property type="evidence" value="ECO:0007669"/>
    <property type="project" value="UniProtKB-KW"/>
</dbReference>
<evidence type="ECO:0000313" key="9">
    <source>
        <dbReference type="Proteomes" id="UP000243819"/>
    </source>
</evidence>
<keyword evidence="2" id="KW-0762">Sugar transport</keyword>
<reference evidence="9" key="1">
    <citation type="submission" date="2016-10" db="EMBL/GenBank/DDBJ databases">
        <authorList>
            <person name="Varghese N."/>
            <person name="Submissions S."/>
        </authorList>
    </citation>
    <scope>NUCLEOTIDE SEQUENCE [LARGE SCALE GENOMIC DNA]</scope>
    <source>
        <strain evidence="9">DSM 13577</strain>
    </source>
</reference>
<keyword evidence="9" id="KW-1185">Reference proteome</keyword>
<evidence type="ECO:0000256" key="1">
    <source>
        <dbReference type="ARBA" id="ARBA00022448"/>
    </source>
</evidence>
<evidence type="ECO:0000256" key="7">
    <source>
        <dbReference type="PROSITE-ProRule" id="PRU00418"/>
    </source>
</evidence>
<keyword evidence="6" id="KW-0479">Metal-binding</keyword>
<feature type="binding site" evidence="6">
    <location>
        <position position="79"/>
    </location>
    <ligand>
        <name>Mg(2+)</name>
        <dbReference type="ChEBI" id="CHEBI:18420"/>
        <note>ligand shared between all trimeric partners</note>
    </ligand>
</feature>
<evidence type="ECO:0000256" key="5">
    <source>
        <dbReference type="PIRSR" id="PIRSR000699-1"/>
    </source>
</evidence>
<dbReference type="GO" id="GO:0046872">
    <property type="term" value="F:metal ion binding"/>
    <property type="evidence" value="ECO:0007669"/>
    <property type="project" value="UniProtKB-KW"/>
</dbReference>
<dbReference type="STRING" id="1120990.SAMN03080614_100456"/>
<evidence type="ECO:0000313" key="8">
    <source>
        <dbReference type="EMBL" id="SES71063.1"/>
    </source>
</evidence>
<dbReference type="PROSITE" id="PS51095">
    <property type="entry name" value="PTS_EIIA_TYPE_3"/>
    <property type="match status" value="1"/>
</dbReference>